<comment type="subunit">
    <text evidence="4 14">Homodimer.</text>
</comment>
<evidence type="ECO:0000256" key="9">
    <source>
        <dbReference type="ARBA" id="ARBA00022840"/>
    </source>
</evidence>
<keyword evidence="8 14" id="KW-0547">Nucleotide-binding</keyword>
<dbReference type="PANTHER" id="PTHR43326:SF1">
    <property type="entry name" value="METHIONINE--TRNA LIGASE, MITOCHONDRIAL"/>
    <property type="match status" value="1"/>
</dbReference>
<comment type="caution">
    <text evidence="16">The sequence shown here is derived from an EMBL/GenBank/DDBJ whole genome shotgun (WGS) entry which is preliminary data.</text>
</comment>
<dbReference type="PANTHER" id="PTHR43326">
    <property type="entry name" value="METHIONYL-TRNA SYNTHETASE"/>
    <property type="match status" value="1"/>
</dbReference>
<dbReference type="Gene3D" id="3.40.50.620">
    <property type="entry name" value="HUPs"/>
    <property type="match status" value="1"/>
</dbReference>
<dbReference type="Proteomes" id="UP001501577">
    <property type="component" value="Unassembled WGS sequence"/>
</dbReference>
<dbReference type="InterPro" id="IPR012340">
    <property type="entry name" value="NA-bd_OB-fold"/>
</dbReference>
<evidence type="ECO:0000256" key="7">
    <source>
        <dbReference type="ARBA" id="ARBA00022598"/>
    </source>
</evidence>
<dbReference type="PRINTS" id="PR01041">
    <property type="entry name" value="TRNASYNTHMET"/>
</dbReference>
<evidence type="ECO:0000259" key="15">
    <source>
        <dbReference type="PROSITE" id="PS50886"/>
    </source>
</evidence>
<gene>
    <name evidence="14 16" type="primary">metG</name>
    <name evidence="16" type="ORF">GCM10019998_03650</name>
</gene>
<proteinExistence type="inferred from homology"/>
<keyword evidence="7 14" id="KW-0436">Ligase</keyword>
<dbReference type="CDD" id="cd00814">
    <property type="entry name" value="MetRS_core"/>
    <property type="match status" value="1"/>
</dbReference>
<feature type="short sequence motif" description="'HIGH' region" evidence="14">
    <location>
        <begin position="14"/>
        <end position="24"/>
    </location>
</feature>
<dbReference type="InterPro" id="IPR004495">
    <property type="entry name" value="Met-tRNA-synth_bsu_C"/>
</dbReference>
<comment type="caution">
    <text evidence="14">Lacks conserved residue(s) required for the propagation of feature annotation.</text>
</comment>
<dbReference type="SUPFAM" id="SSF47323">
    <property type="entry name" value="Anticodon-binding domain of a subclass of class I aminoacyl-tRNA synthetases"/>
    <property type="match status" value="1"/>
</dbReference>
<keyword evidence="5 14" id="KW-0963">Cytoplasm</keyword>
<name>A0ABP6KHE4_9ENTE</name>
<evidence type="ECO:0000256" key="8">
    <source>
        <dbReference type="ARBA" id="ARBA00022741"/>
    </source>
</evidence>
<dbReference type="Gene3D" id="2.40.50.140">
    <property type="entry name" value="Nucleic acid-binding proteins"/>
    <property type="match status" value="1"/>
</dbReference>
<dbReference type="SUPFAM" id="SSF52374">
    <property type="entry name" value="Nucleotidylyl transferase"/>
    <property type="match status" value="1"/>
</dbReference>
<comment type="subcellular location">
    <subcellularLocation>
        <location evidence="2 14">Cytoplasm</location>
    </subcellularLocation>
</comment>
<dbReference type="InterPro" id="IPR033911">
    <property type="entry name" value="MetRS_core"/>
</dbReference>
<evidence type="ECO:0000256" key="12">
    <source>
        <dbReference type="ARBA" id="ARBA00023146"/>
    </source>
</evidence>
<dbReference type="GO" id="GO:0016874">
    <property type="term" value="F:ligase activity"/>
    <property type="evidence" value="ECO:0007669"/>
    <property type="project" value="UniProtKB-KW"/>
</dbReference>
<dbReference type="CDD" id="cd02800">
    <property type="entry name" value="tRNA_bind_EcMetRS_like"/>
    <property type="match status" value="1"/>
</dbReference>
<organism evidence="16 17">
    <name type="scientific">Tetragenococcus solitarius</name>
    <dbReference type="NCBI Taxonomy" id="71453"/>
    <lineage>
        <taxon>Bacteria</taxon>
        <taxon>Bacillati</taxon>
        <taxon>Bacillota</taxon>
        <taxon>Bacilli</taxon>
        <taxon>Lactobacillales</taxon>
        <taxon>Enterococcaceae</taxon>
        <taxon>Tetragenococcus</taxon>
    </lineage>
</organism>
<dbReference type="SUPFAM" id="SSF50249">
    <property type="entry name" value="Nucleic acid-binding proteins"/>
    <property type="match status" value="1"/>
</dbReference>
<comment type="function">
    <text evidence="1 14">Is required not only for elongation of protein synthesis but also for the initiation of all mRNA translation through initiator tRNA(fMet) aminoacylation.</text>
</comment>
<dbReference type="PROSITE" id="PS50886">
    <property type="entry name" value="TRBD"/>
    <property type="match status" value="1"/>
</dbReference>
<dbReference type="Gene3D" id="2.170.220.10">
    <property type="match status" value="1"/>
</dbReference>
<dbReference type="InterPro" id="IPR014729">
    <property type="entry name" value="Rossmann-like_a/b/a_fold"/>
</dbReference>
<dbReference type="InterPro" id="IPR023457">
    <property type="entry name" value="Met-tRNA_synth_2"/>
</dbReference>
<dbReference type="InterPro" id="IPR002547">
    <property type="entry name" value="tRNA-bd_dom"/>
</dbReference>
<keyword evidence="9 14" id="KW-0067">ATP-binding</keyword>
<evidence type="ECO:0000256" key="3">
    <source>
        <dbReference type="ARBA" id="ARBA00005328"/>
    </source>
</evidence>
<dbReference type="NCBIfam" id="TIGR00398">
    <property type="entry name" value="metG"/>
    <property type="match status" value="1"/>
</dbReference>
<dbReference type="Pfam" id="PF01588">
    <property type="entry name" value="tRNA_bind"/>
    <property type="match status" value="1"/>
</dbReference>
<dbReference type="InterPro" id="IPR001412">
    <property type="entry name" value="aa-tRNA-synth_I_CS"/>
</dbReference>
<evidence type="ECO:0000256" key="13">
    <source>
        <dbReference type="ARBA" id="ARBA00047364"/>
    </source>
</evidence>
<evidence type="ECO:0000256" key="4">
    <source>
        <dbReference type="ARBA" id="ARBA00011738"/>
    </source>
</evidence>
<accession>A0ABP6KHE4</accession>
<evidence type="ECO:0000256" key="1">
    <source>
        <dbReference type="ARBA" id="ARBA00003314"/>
    </source>
</evidence>
<dbReference type="Pfam" id="PF19303">
    <property type="entry name" value="Anticodon_3"/>
    <property type="match status" value="1"/>
</dbReference>
<dbReference type="NCBIfam" id="NF008900">
    <property type="entry name" value="PRK12267.1"/>
    <property type="match status" value="1"/>
</dbReference>
<dbReference type="HAMAP" id="MF_01228">
    <property type="entry name" value="Met_tRNA_synth_type2"/>
    <property type="match status" value="1"/>
</dbReference>
<evidence type="ECO:0000256" key="10">
    <source>
        <dbReference type="ARBA" id="ARBA00022884"/>
    </source>
</evidence>
<feature type="short sequence motif" description="'KMSKS' region" evidence="14">
    <location>
        <begin position="309"/>
        <end position="313"/>
    </location>
</feature>
<evidence type="ECO:0000256" key="14">
    <source>
        <dbReference type="HAMAP-Rule" id="MF_01228"/>
    </source>
</evidence>
<dbReference type="InterPro" id="IPR041872">
    <property type="entry name" value="Anticodon_Met"/>
</dbReference>
<dbReference type="NCBIfam" id="TIGR00399">
    <property type="entry name" value="metG_C_term"/>
    <property type="match status" value="1"/>
</dbReference>
<keyword evidence="10 14" id="KW-0694">RNA-binding</keyword>
<comment type="catalytic activity">
    <reaction evidence="13 14">
        <text>tRNA(Met) + L-methionine + ATP = L-methionyl-tRNA(Met) + AMP + diphosphate</text>
        <dbReference type="Rhea" id="RHEA:13481"/>
        <dbReference type="Rhea" id="RHEA-COMP:9667"/>
        <dbReference type="Rhea" id="RHEA-COMP:9698"/>
        <dbReference type="ChEBI" id="CHEBI:30616"/>
        <dbReference type="ChEBI" id="CHEBI:33019"/>
        <dbReference type="ChEBI" id="CHEBI:57844"/>
        <dbReference type="ChEBI" id="CHEBI:78442"/>
        <dbReference type="ChEBI" id="CHEBI:78530"/>
        <dbReference type="ChEBI" id="CHEBI:456215"/>
        <dbReference type="EC" id="6.1.1.10"/>
    </reaction>
</comment>
<dbReference type="InterPro" id="IPR009080">
    <property type="entry name" value="tRNAsynth_Ia_anticodon-bd"/>
</dbReference>
<dbReference type="InterPro" id="IPR014758">
    <property type="entry name" value="Met-tRNA_synth"/>
</dbReference>
<dbReference type="CDD" id="cd07957">
    <property type="entry name" value="Anticodon_Ia_Met"/>
    <property type="match status" value="1"/>
</dbReference>
<dbReference type="EMBL" id="BAAAXQ010000010">
    <property type="protein sequence ID" value="GAA3010844.1"/>
    <property type="molecule type" value="Genomic_DNA"/>
</dbReference>
<feature type="domain" description="TRNA-binding" evidence="15">
    <location>
        <begin position="566"/>
        <end position="670"/>
    </location>
</feature>
<dbReference type="Gene3D" id="1.10.730.10">
    <property type="entry name" value="Isoleucyl-tRNA Synthetase, Domain 1"/>
    <property type="match status" value="1"/>
</dbReference>
<evidence type="ECO:0000313" key="17">
    <source>
        <dbReference type="Proteomes" id="UP001501577"/>
    </source>
</evidence>
<evidence type="ECO:0000256" key="2">
    <source>
        <dbReference type="ARBA" id="ARBA00004496"/>
    </source>
</evidence>
<dbReference type="Pfam" id="PF09334">
    <property type="entry name" value="tRNA-synt_1g"/>
    <property type="match status" value="1"/>
</dbReference>
<keyword evidence="11 14" id="KW-0648">Protein biosynthesis</keyword>
<evidence type="ECO:0000256" key="5">
    <source>
        <dbReference type="ARBA" id="ARBA00022490"/>
    </source>
</evidence>
<dbReference type="InterPro" id="IPR015413">
    <property type="entry name" value="Methionyl/Leucyl_tRNA_Synth"/>
</dbReference>
<keyword evidence="12 14" id="KW-0030">Aminoacyl-tRNA synthetase</keyword>
<protein>
    <recommendedName>
        <fullName evidence="14">Methionine--tRNA ligase</fullName>
        <ecNumber evidence="14">6.1.1.10</ecNumber>
    </recommendedName>
    <alternativeName>
        <fullName evidence="14">Methionyl-tRNA synthetase</fullName>
        <shortName evidence="14">MetRS</shortName>
    </alternativeName>
</protein>
<evidence type="ECO:0000256" key="11">
    <source>
        <dbReference type="ARBA" id="ARBA00022917"/>
    </source>
</evidence>
<evidence type="ECO:0000256" key="6">
    <source>
        <dbReference type="ARBA" id="ARBA00022555"/>
    </source>
</evidence>
<sequence>MGEKETFYITTPIYYPSGKLHIGNSYTTIACDAMARYKRLMGFDVFYLTGVDEHGQKIEQKAEELGVEPQDYVDKMAADIKKLWKTLDISYDKFIRTTDDYHQKAVQKIFQQLLDQGDIYLGKYEGWYSVSDEEFFTEKQLEEVYRDEQGNVIGGKAPSGHEVELIQEESYFFRMSKYADRLVQYYEEHPEFIRPESRKNEMLKNFIEPGLEDLAVSRTTFNWGIPVNANPEHVVYVWIDALSTYITALGYGSEDETNFEKYWPADVHMVGKEIVRFHTIYWPIMLMALGLPLPKQVFAHGWLLMKDGKMSKSKGNVVYPEMLVERYGLDALRYYLLRSVPFGSDGVFTPEDFVSRVNYDLANDLGNLLNRTVAMINKYCDGIVPDYASKVTPYDSELSTTAANVVGRYREAMDKMEFSTALSEIWGLISRANKYIDETEPWKLAKEEDKKAELNSVMVHLAESLRITAILLQPVMIETSTKIFKQLGLDEEPKELQELRFGEFPHDTKVVSKGSPIFPRLDAEVEIAYIQNKMAEGTQTNDETVKWDPEETELVSEKNKQIKYDDFDKVELKVAEVIDCKKVEGADKLLQFRLACGDKQDRQILSGIAEFYPDPNALIGTKVVVVANLKPRKMRGQVSQGMILSAEDPATGKLKIVEAPKEMPNGAIVA</sequence>
<dbReference type="PROSITE" id="PS51257">
    <property type="entry name" value="PROKAR_LIPOPROTEIN"/>
    <property type="match status" value="1"/>
</dbReference>
<comment type="similarity">
    <text evidence="3 14">Belongs to the class-I aminoacyl-tRNA synthetase family. MetG type 2B subfamily.</text>
</comment>
<reference evidence="17" key="1">
    <citation type="journal article" date="2019" name="Int. J. Syst. Evol. Microbiol.">
        <title>The Global Catalogue of Microorganisms (GCM) 10K type strain sequencing project: providing services to taxonomists for standard genome sequencing and annotation.</title>
        <authorList>
            <consortium name="The Broad Institute Genomics Platform"/>
            <consortium name="The Broad Institute Genome Sequencing Center for Infectious Disease"/>
            <person name="Wu L."/>
            <person name="Ma J."/>
        </authorList>
    </citation>
    <scope>NUCLEOTIDE SEQUENCE [LARGE SCALE GENOMIC DNA]</scope>
    <source>
        <strain evidence="17">JCM 8736</strain>
    </source>
</reference>
<dbReference type="EC" id="6.1.1.10" evidence="14"/>
<keyword evidence="6 14" id="KW-0820">tRNA-binding</keyword>
<dbReference type="RefSeq" id="WP_068708000.1">
    <property type="nucleotide sequence ID" value="NZ_BAAAXQ010000010.1"/>
</dbReference>
<dbReference type="PROSITE" id="PS00178">
    <property type="entry name" value="AA_TRNA_LIGASE_I"/>
    <property type="match status" value="1"/>
</dbReference>
<keyword evidence="17" id="KW-1185">Reference proteome</keyword>
<evidence type="ECO:0000313" key="16">
    <source>
        <dbReference type="EMBL" id="GAA3010844.1"/>
    </source>
</evidence>